<sequence length="395" mass="45643">MFAMSSNIDNWVSSCLSPRQSGPLRKKEYCGGFLSGLLTCWLLVGFVLLSSVWIASRWYTMPSQEEFWDSFREEVRLDVSGNCAPRNYRIFRPVTSTPESRKIAIASLLYTHEKGALESYIETSLPNWVAYSELHGYDFAFRQERYRCLPYSVDIRSAKLLFVLELLMRGYEAVFWTDSDALVTNCTITLQSFLGEGIGKTEGGTVGEGAGQPDFFFTGDMNWPINSGQWIVRSTDWGQNFLRSVFNLILWRDTPGWTCPRTYHSCEFDPHDNGAFVVRIFGRNLTAMDEWRSKREGYMEGEHECGEGCVEWSKRFFESEFRGRSRMLPIRAMGSPRCDRPSDFRVHFPGEQKRKKLKISECLKLLPDQCQLGRDVTIAELWREAEHKAKTVWHC</sequence>
<keyword evidence="4" id="KW-1133">Transmembrane helix</keyword>
<reference evidence="5" key="1">
    <citation type="submission" date="2014-11" db="EMBL/GenBank/DDBJ databases">
        <authorList>
            <person name="Otto D Thomas"/>
            <person name="Naeem Raeece"/>
        </authorList>
    </citation>
    <scope>NUCLEOTIDE SEQUENCE</scope>
</reference>
<evidence type="ECO:0000256" key="4">
    <source>
        <dbReference type="SAM" id="Phobius"/>
    </source>
</evidence>
<dbReference type="GO" id="GO:0000139">
    <property type="term" value="C:Golgi membrane"/>
    <property type="evidence" value="ECO:0007669"/>
    <property type="project" value="TreeGrafter"/>
</dbReference>
<dbReference type="PANTHER" id="PTHR31306">
    <property type="entry name" value="ALPHA-1,6-MANNOSYLTRANSFERASE MNN11-RELATED"/>
    <property type="match status" value="1"/>
</dbReference>
<keyword evidence="4" id="KW-0472">Membrane</keyword>
<dbReference type="InterPro" id="IPR029044">
    <property type="entry name" value="Nucleotide-diphossugar_trans"/>
</dbReference>
<dbReference type="EMBL" id="CDMZ01001652">
    <property type="protein sequence ID" value="CEM35683.1"/>
    <property type="molecule type" value="Genomic_DNA"/>
</dbReference>
<organism evidence="5">
    <name type="scientific">Chromera velia CCMP2878</name>
    <dbReference type="NCBI Taxonomy" id="1169474"/>
    <lineage>
        <taxon>Eukaryota</taxon>
        <taxon>Sar</taxon>
        <taxon>Alveolata</taxon>
        <taxon>Colpodellida</taxon>
        <taxon>Chromeraceae</taxon>
        <taxon>Chromera</taxon>
    </lineage>
</organism>
<protein>
    <recommendedName>
        <fullName evidence="6">Nucleotide-diphospho-sugar transferase domain-containing protein</fullName>
    </recommendedName>
</protein>
<dbReference type="GO" id="GO:0016757">
    <property type="term" value="F:glycosyltransferase activity"/>
    <property type="evidence" value="ECO:0007669"/>
    <property type="project" value="UniProtKB-KW"/>
</dbReference>
<evidence type="ECO:0000256" key="2">
    <source>
        <dbReference type="ARBA" id="ARBA00022676"/>
    </source>
</evidence>
<dbReference type="PANTHER" id="PTHR31306:SF4">
    <property type="entry name" value="ALPHA-1,2-GALACTOSYLTRANSFERASE"/>
    <property type="match status" value="1"/>
</dbReference>
<evidence type="ECO:0008006" key="6">
    <source>
        <dbReference type="Google" id="ProtNLM"/>
    </source>
</evidence>
<dbReference type="Pfam" id="PF05637">
    <property type="entry name" value="Glyco_transf_34"/>
    <property type="match status" value="1"/>
</dbReference>
<keyword evidence="2" id="KW-0328">Glycosyltransferase</keyword>
<dbReference type="Gene3D" id="3.90.550.10">
    <property type="entry name" value="Spore Coat Polysaccharide Biosynthesis Protein SpsA, Chain A"/>
    <property type="match status" value="1"/>
</dbReference>
<evidence type="ECO:0000256" key="1">
    <source>
        <dbReference type="ARBA" id="ARBA00005664"/>
    </source>
</evidence>
<name>A0A0G4GXH7_9ALVE</name>
<evidence type="ECO:0000313" key="5">
    <source>
        <dbReference type="EMBL" id="CEM35683.1"/>
    </source>
</evidence>
<dbReference type="GO" id="GO:0006487">
    <property type="term" value="P:protein N-linked glycosylation"/>
    <property type="evidence" value="ECO:0007669"/>
    <property type="project" value="TreeGrafter"/>
</dbReference>
<accession>A0A0G4GXH7</accession>
<dbReference type="InterPro" id="IPR008630">
    <property type="entry name" value="Glyco_trans_34"/>
</dbReference>
<keyword evidence="3" id="KW-0808">Transferase</keyword>
<proteinExistence type="inferred from homology"/>
<comment type="similarity">
    <text evidence="1">Belongs to the glycosyltransferase 34 family.</text>
</comment>
<dbReference type="VEuPathDB" id="CryptoDB:Cvel_23779"/>
<gene>
    <name evidence="5" type="ORF">Cvel_23779</name>
</gene>
<dbReference type="AlphaFoldDB" id="A0A0G4GXH7"/>
<evidence type="ECO:0000256" key="3">
    <source>
        <dbReference type="ARBA" id="ARBA00022679"/>
    </source>
</evidence>
<feature type="transmembrane region" description="Helical" evidence="4">
    <location>
        <begin position="29"/>
        <end position="54"/>
    </location>
</feature>
<keyword evidence="4" id="KW-0812">Transmembrane</keyword>